<sequence>MGNCLKSSKDTEAQFESLFDSNLQKIGSRKLNDSVPDLLADSETGTDFPFKNETNLRHAGDLDTQAITAPITSDAKGTHDSHNVLCSQNTAVSKPPGFSAHAGKQDKINPAWLKYINSKPTGDMDTDNGSVFAENWDPVLFDQRGSPSALKSLRYQKESGKGRNCFHNVQPAIDHRKAHYTGVWNHWNSNESMTDQPLKCNRTPLVSSSILGFSQLRTDVSDSMEWFRNGEIESPQPNAHNFLIKGKQKPTIQSGLNENNADSEKSPGSSGVIRSEKTDYREGWLRYTMFLHQEKTDALNFYATIRKAKHTLLSLEARTGCEIRLSKRLFVHRGKHVRTVVIDGPSRKHIIRCYSSLPTLLTKMIILECERPSISEHRTSSKLPDSVTGIRNFPSFLPREVPA</sequence>
<evidence type="ECO:0000313" key="2">
    <source>
        <dbReference type="EMBL" id="TPP65690.1"/>
    </source>
</evidence>
<reference evidence="2 3" key="1">
    <citation type="submission" date="2019-04" db="EMBL/GenBank/DDBJ databases">
        <title>Annotation for the trematode Fasciola gigantica.</title>
        <authorList>
            <person name="Choi Y.-J."/>
        </authorList>
    </citation>
    <scope>NUCLEOTIDE SEQUENCE [LARGE SCALE GENOMIC DNA]</scope>
    <source>
        <strain evidence="2">Uganda_cow_1</strain>
    </source>
</reference>
<proteinExistence type="predicted"/>
<gene>
    <name evidence="2" type="ORF">FGIG_05293</name>
</gene>
<dbReference type="Proteomes" id="UP000316759">
    <property type="component" value="Unassembled WGS sequence"/>
</dbReference>
<comment type="caution">
    <text evidence="2">The sequence shown here is derived from an EMBL/GenBank/DDBJ whole genome shotgun (WGS) entry which is preliminary data.</text>
</comment>
<dbReference type="OrthoDB" id="6235099at2759"/>
<evidence type="ECO:0000256" key="1">
    <source>
        <dbReference type="SAM" id="MobiDB-lite"/>
    </source>
</evidence>
<protein>
    <submittedName>
        <fullName evidence="2">Uncharacterized protein</fullName>
    </submittedName>
</protein>
<evidence type="ECO:0000313" key="3">
    <source>
        <dbReference type="Proteomes" id="UP000316759"/>
    </source>
</evidence>
<organism evidence="2 3">
    <name type="scientific">Fasciola gigantica</name>
    <name type="common">Giant liver fluke</name>
    <dbReference type="NCBI Taxonomy" id="46835"/>
    <lineage>
        <taxon>Eukaryota</taxon>
        <taxon>Metazoa</taxon>
        <taxon>Spiralia</taxon>
        <taxon>Lophotrochozoa</taxon>
        <taxon>Platyhelminthes</taxon>
        <taxon>Trematoda</taxon>
        <taxon>Digenea</taxon>
        <taxon>Plagiorchiida</taxon>
        <taxon>Echinostomata</taxon>
        <taxon>Echinostomatoidea</taxon>
        <taxon>Fasciolidae</taxon>
        <taxon>Fasciola</taxon>
    </lineage>
</organism>
<dbReference type="EMBL" id="SUNJ01002826">
    <property type="protein sequence ID" value="TPP65690.1"/>
    <property type="molecule type" value="Genomic_DNA"/>
</dbReference>
<dbReference type="AlphaFoldDB" id="A0A504Z8W8"/>
<name>A0A504Z8W8_FASGI</name>
<feature type="region of interest" description="Disordered" evidence="1">
    <location>
        <begin position="252"/>
        <end position="273"/>
    </location>
</feature>
<accession>A0A504Z8W8</accession>
<keyword evidence="3" id="KW-1185">Reference proteome</keyword>